<dbReference type="AlphaFoldDB" id="A0AAW9S919"/>
<comment type="caution">
    <text evidence="5">The sequence shown here is derived from an EMBL/GenBank/DDBJ whole genome shotgun (WGS) entry which is preliminary data.</text>
</comment>
<proteinExistence type="predicted"/>
<keyword evidence="3" id="KW-0732">Signal</keyword>
<evidence type="ECO:0000256" key="2">
    <source>
        <dbReference type="ARBA" id="ARBA00023136"/>
    </source>
</evidence>
<gene>
    <name evidence="5" type="ORF">AAG747_16425</name>
</gene>
<sequence>MTIQKSILFLSFCLLPWYGFSQGTSENTTDTLSSSPVYKKVNMAFYPAISYTPETSLQLGAIGFFVFNKPPTDSGSRFNRPSSFSPVVIYSLKNQFEIYTDWDIWNRKGWNYTIKAGFRNFPNVFYGLGNRTFSKDKEEYTEERLKIEADLVKPLTEQLFVGLNLNLEHNHLYGFAQDGQIESTSLIGKEGGLIWGIGPVLRLDTRDDVLYPTKGSRLDVKILYYPKELGSSYRFATYVVDFRKYLTIQNEKNVLAFQGVLNASSGNDIPFYKLWWIGGGYRLRGIENVNRYLDKQAMYVQAEYRRKLFWRLGGVVFTGAGEVSDRLNGFRLSEWKYVYGMGLRFQPIKGQNMNIRFDYGMGKGDQSGFYVLVREAF</sequence>
<evidence type="ECO:0000256" key="1">
    <source>
        <dbReference type="ARBA" id="ARBA00004370"/>
    </source>
</evidence>
<dbReference type="RefSeq" id="WP_346822290.1">
    <property type="nucleotide sequence ID" value="NZ_JBDKWZ010000009.1"/>
</dbReference>
<evidence type="ECO:0000313" key="5">
    <source>
        <dbReference type="EMBL" id="MEN7549511.1"/>
    </source>
</evidence>
<dbReference type="GO" id="GO:0019867">
    <property type="term" value="C:outer membrane"/>
    <property type="evidence" value="ECO:0007669"/>
    <property type="project" value="InterPro"/>
</dbReference>
<organism evidence="5 6">
    <name type="scientific">Rapidithrix thailandica</name>
    <dbReference type="NCBI Taxonomy" id="413964"/>
    <lineage>
        <taxon>Bacteria</taxon>
        <taxon>Pseudomonadati</taxon>
        <taxon>Bacteroidota</taxon>
        <taxon>Cytophagia</taxon>
        <taxon>Cytophagales</taxon>
        <taxon>Flammeovirgaceae</taxon>
        <taxon>Rapidithrix</taxon>
    </lineage>
</organism>
<dbReference type="EMBL" id="JBDKWZ010000009">
    <property type="protein sequence ID" value="MEN7549511.1"/>
    <property type="molecule type" value="Genomic_DNA"/>
</dbReference>
<dbReference type="Proteomes" id="UP001403385">
    <property type="component" value="Unassembled WGS sequence"/>
</dbReference>
<feature type="chain" id="PRO_5043320265" evidence="3">
    <location>
        <begin position="22"/>
        <end position="377"/>
    </location>
</feature>
<reference evidence="5 6" key="1">
    <citation type="submission" date="2024-04" db="EMBL/GenBank/DDBJ databases">
        <title>Novel genus in family Flammeovirgaceae.</title>
        <authorList>
            <person name="Nguyen T.H."/>
            <person name="Vuong T.Q."/>
            <person name="Le H."/>
            <person name="Kim S.-G."/>
        </authorList>
    </citation>
    <scope>NUCLEOTIDE SEQUENCE [LARGE SCALE GENOMIC DNA]</scope>
    <source>
        <strain evidence="5 6">JCM 23209</strain>
    </source>
</reference>
<dbReference type="Gene3D" id="2.40.160.50">
    <property type="entry name" value="membrane protein fhac: a member of the omp85/tpsb transporter family"/>
    <property type="match status" value="1"/>
</dbReference>
<accession>A0AAW9S919</accession>
<keyword evidence="6" id="KW-1185">Reference proteome</keyword>
<dbReference type="InterPro" id="IPR000184">
    <property type="entry name" value="Bac_surfAg_D15"/>
</dbReference>
<dbReference type="Pfam" id="PF01103">
    <property type="entry name" value="Omp85"/>
    <property type="match status" value="1"/>
</dbReference>
<protein>
    <submittedName>
        <fullName evidence="5">BamA/TamA family outer membrane protein</fullName>
    </submittedName>
</protein>
<evidence type="ECO:0000313" key="6">
    <source>
        <dbReference type="Proteomes" id="UP001403385"/>
    </source>
</evidence>
<feature type="domain" description="Bacterial surface antigen (D15)" evidence="4">
    <location>
        <begin position="107"/>
        <end position="361"/>
    </location>
</feature>
<name>A0AAW9S919_9BACT</name>
<comment type="subcellular location">
    <subcellularLocation>
        <location evidence="1">Membrane</location>
    </subcellularLocation>
</comment>
<feature type="signal peptide" evidence="3">
    <location>
        <begin position="1"/>
        <end position="21"/>
    </location>
</feature>
<keyword evidence="2" id="KW-0472">Membrane</keyword>
<evidence type="ECO:0000259" key="4">
    <source>
        <dbReference type="Pfam" id="PF01103"/>
    </source>
</evidence>
<evidence type="ECO:0000256" key="3">
    <source>
        <dbReference type="SAM" id="SignalP"/>
    </source>
</evidence>